<name>A0A0F9M9D0_9ZZZZ</name>
<gene>
    <name evidence="1" type="ORF">LCGC14_1182740</name>
</gene>
<protein>
    <submittedName>
        <fullName evidence="1">Uncharacterized protein</fullName>
    </submittedName>
</protein>
<sequence>MEYHDFEGYFYRERQGMRGNDMTQRIIAQFADKCGCSVTGTDEKQRVAFGRCKLHAAAPELLEALKGLREDLQVRLDASTEGTTVADGLVSGEDANRSWRSWLFDVMRTHGDIARDAIEAAK</sequence>
<dbReference type="EMBL" id="LAZR01005940">
    <property type="protein sequence ID" value="KKM95976.1"/>
    <property type="molecule type" value="Genomic_DNA"/>
</dbReference>
<comment type="caution">
    <text evidence="1">The sequence shown here is derived from an EMBL/GenBank/DDBJ whole genome shotgun (WGS) entry which is preliminary data.</text>
</comment>
<organism evidence="1">
    <name type="scientific">marine sediment metagenome</name>
    <dbReference type="NCBI Taxonomy" id="412755"/>
    <lineage>
        <taxon>unclassified sequences</taxon>
        <taxon>metagenomes</taxon>
        <taxon>ecological metagenomes</taxon>
    </lineage>
</organism>
<proteinExistence type="predicted"/>
<evidence type="ECO:0000313" key="1">
    <source>
        <dbReference type="EMBL" id="KKM95976.1"/>
    </source>
</evidence>
<accession>A0A0F9M9D0</accession>
<dbReference type="AlphaFoldDB" id="A0A0F9M9D0"/>
<reference evidence="1" key="1">
    <citation type="journal article" date="2015" name="Nature">
        <title>Complex archaea that bridge the gap between prokaryotes and eukaryotes.</title>
        <authorList>
            <person name="Spang A."/>
            <person name="Saw J.H."/>
            <person name="Jorgensen S.L."/>
            <person name="Zaremba-Niedzwiedzka K."/>
            <person name="Martijn J."/>
            <person name="Lind A.E."/>
            <person name="van Eijk R."/>
            <person name="Schleper C."/>
            <person name="Guy L."/>
            <person name="Ettema T.J."/>
        </authorList>
    </citation>
    <scope>NUCLEOTIDE SEQUENCE</scope>
</reference>